<evidence type="ECO:0008006" key="2">
    <source>
        <dbReference type="Google" id="ProtNLM"/>
    </source>
</evidence>
<dbReference type="AlphaFoldDB" id="A0A7D9H600"/>
<gene>
    <name evidence="1" type="ORF">JTBM06_V1_110026</name>
</gene>
<accession>A0A7D9H600</accession>
<dbReference type="EMBL" id="LR633967">
    <property type="protein sequence ID" value="VUX55797.1"/>
    <property type="molecule type" value="Genomic_DNA"/>
</dbReference>
<organism evidence="1">
    <name type="scientific">uncultured Woeseiaceae bacterium</name>
    <dbReference type="NCBI Taxonomy" id="1983305"/>
    <lineage>
        <taxon>Bacteria</taxon>
        <taxon>Pseudomonadati</taxon>
        <taxon>Pseudomonadota</taxon>
        <taxon>Gammaproteobacteria</taxon>
        <taxon>Woeseiales</taxon>
        <taxon>Woeseiaceae</taxon>
        <taxon>environmental samples</taxon>
    </lineage>
</organism>
<sequence>MVLYVFDVLAQDLDTAAQTEESRFFALPVELDADSGASNGDATILRIAPLYGLGSLYKMRIVHINLITIADAPGGVPGRPGNPNPEPGDRVFGLGDLVHASFLTANTSGNFSWGAGGMLSIPIATDDKLGSGKWSVGPSFRVAYKSGPWNVGAFGGQIWSIAGDDERNDVSQLIVRGAIRRQLPNDWYFVSAPIITANWNAAGEKWLVPLGGGLGKVFSIDSNPWALSIQGYYNVIKPVGAPNWSVRFSVIAAIPLGK</sequence>
<protein>
    <recommendedName>
        <fullName evidence="2">Neuromedin U</fullName>
    </recommendedName>
</protein>
<name>A0A7D9H600_9GAMM</name>
<reference evidence="1" key="1">
    <citation type="submission" date="2019-07" db="EMBL/GenBank/DDBJ databases">
        <authorList>
            <person name="Weber M."/>
            <person name="Kostadinov I."/>
            <person name="Kostadinov D I."/>
        </authorList>
    </citation>
    <scope>NUCLEOTIDE SEQUENCE</scope>
    <source>
        <strain evidence="1">Gfbio:sag-sample-m06:053724c1-46a9-4a36-b237-ea2bf867836b</strain>
    </source>
</reference>
<proteinExistence type="predicted"/>
<evidence type="ECO:0000313" key="1">
    <source>
        <dbReference type="EMBL" id="VUX55797.1"/>
    </source>
</evidence>